<reference evidence="1 2" key="1">
    <citation type="journal article" date="2007" name="Proc. Natl. Acad. Sci. U.S.A.">
        <title>The tiny eukaryote Ostreococcus provides genomic insights into the paradox of plankton speciation.</title>
        <authorList>
            <person name="Palenik B."/>
            <person name="Grimwood J."/>
            <person name="Aerts A."/>
            <person name="Rouze P."/>
            <person name="Salamov A."/>
            <person name="Putnam N."/>
            <person name="Dupont C."/>
            <person name="Jorgensen R."/>
            <person name="Derelle E."/>
            <person name="Rombauts S."/>
            <person name="Zhou K."/>
            <person name="Otillar R."/>
            <person name="Merchant S.S."/>
            <person name="Podell S."/>
            <person name="Gaasterland T."/>
            <person name="Napoli C."/>
            <person name="Gendler K."/>
            <person name="Manuell A."/>
            <person name="Tai V."/>
            <person name="Vallon O."/>
            <person name="Piganeau G."/>
            <person name="Jancek S."/>
            <person name="Heijde M."/>
            <person name="Jabbari K."/>
            <person name="Bowler C."/>
            <person name="Lohr M."/>
            <person name="Robbens S."/>
            <person name="Werner G."/>
            <person name="Dubchak I."/>
            <person name="Pazour G.J."/>
            <person name="Ren Q."/>
            <person name="Paulsen I."/>
            <person name="Delwiche C."/>
            <person name="Schmutz J."/>
            <person name="Rokhsar D."/>
            <person name="Van de Peer Y."/>
            <person name="Moreau H."/>
            <person name="Grigoriev I.V."/>
        </authorList>
    </citation>
    <scope>NUCLEOTIDE SEQUENCE [LARGE SCALE GENOMIC DNA]</scope>
    <source>
        <strain evidence="1 2">CCE9901</strain>
    </source>
</reference>
<dbReference type="RefSeq" id="XP_001421832.1">
    <property type="nucleotide sequence ID" value="XM_001421795.1"/>
</dbReference>
<dbReference type="GeneID" id="5006002"/>
<gene>
    <name evidence="1" type="ORF">OSTLU_18463</name>
</gene>
<protein>
    <submittedName>
        <fullName evidence="1">Uncharacterized protein</fullName>
    </submittedName>
</protein>
<sequence>MSQRTSCARDAPVKRGARHRCAAAHQTKRLARRAAPAPLFQPGSVVARFVDAAKNQIDWDRAVEWANGATDGDGDAIASNPAIGLILGEVRTCGADAAALRGTRSGRYKEYALQRTLGMKAVLTRATTEAGVLDAKTRCAIGRKLADPSSGASLFHAYAKNADAAMDAFVRGVEEDLREIADGDEAALDLARTKNFYGERVTERHFAFVNEQLANALAKADESRGSAAQKVKVVPVLVPNTDATEDEEEDDENADFMFGKKSKKKKKKAAANVSAASVASIASEVSASSTSFVDALTKMVASKMGSTKEPAFPEIESWGQTTSAEASGAVVALLAGAPSGSVVILPSELMLRTLTFDVPAGDAVNSNGARAFCVDSIPDDVDAECALWVSFDPNDATEGAWRDPKFKRAFKALAKVPVVVALLSRVPDVPSADELVAAAAAASSRAHERLNAIEDEE</sequence>
<keyword evidence="2" id="KW-1185">Reference proteome</keyword>
<organism evidence="1 2">
    <name type="scientific">Ostreococcus lucimarinus (strain CCE9901)</name>
    <dbReference type="NCBI Taxonomy" id="436017"/>
    <lineage>
        <taxon>Eukaryota</taxon>
        <taxon>Viridiplantae</taxon>
        <taxon>Chlorophyta</taxon>
        <taxon>Mamiellophyceae</taxon>
        <taxon>Mamiellales</taxon>
        <taxon>Bathycoccaceae</taxon>
        <taxon>Ostreococcus</taxon>
    </lineage>
</organism>
<dbReference type="EMBL" id="CP000596">
    <property type="protein sequence ID" value="ABP00126.1"/>
    <property type="molecule type" value="Genomic_DNA"/>
</dbReference>
<dbReference type="Gramene" id="ABP00126">
    <property type="protein sequence ID" value="ABP00126"/>
    <property type="gene ID" value="OSTLU_18463"/>
</dbReference>
<dbReference type="OrthoDB" id="10611411at2759"/>
<evidence type="ECO:0000313" key="1">
    <source>
        <dbReference type="EMBL" id="ABP00126.1"/>
    </source>
</evidence>
<accession>A4S8W8</accession>
<dbReference type="HOGENOM" id="CLU_599073_0_0_1"/>
<name>A4S8W8_OSTLU</name>
<proteinExistence type="predicted"/>
<dbReference type="KEGG" id="olu:OSTLU_18463"/>
<evidence type="ECO:0000313" key="2">
    <source>
        <dbReference type="Proteomes" id="UP000001568"/>
    </source>
</evidence>
<dbReference type="OMA" id="TETHFAW"/>
<dbReference type="AlphaFoldDB" id="A4S8W8"/>
<dbReference type="Proteomes" id="UP000001568">
    <property type="component" value="Chromosome 16"/>
</dbReference>